<accession>A0A6A2WI09</accession>
<dbReference type="AlphaFoldDB" id="A0A6A2WI09"/>
<dbReference type="EMBL" id="VEPZ02001743">
    <property type="protein sequence ID" value="KAE8658763.1"/>
    <property type="molecule type" value="Genomic_DNA"/>
</dbReference>
<reference evidence="2" key="1">
    <citation type="submission" date="2019-09" db="EMBL/GenBank/DDBJ databases">
        <title>Draft genome information of white flower Hibiscus syriacus.</title>
        <authorList>
            <person name="Kim Y.-M."/>
        </authorList>
    </citation>
    <scope>NUCLEOTIDE SEQUENCE [LARGE SCALE GENOMIC DNA]</scope>
    <source>
        <strain evidence="2">YM2019G1</strain>
    </source>
</reference>
<evidence type="ECO:0000313" key="3">
    <source>
        <dbReference type="Proteomes" id="UP000436088"/>
    </source>
</evidence>
<proteinExistence type="predicted"/>
<evidence type="ECO:0000256" key="1">
    <source>
        <dbReference type="SAM" id="MobiDB-lite"/>
    </source>
</evidence>
<feature type="compositionally biased region" description="Polar residues" evidence="1">
    <location>
        <begin position="68"/>
        <end position="80"/>
    </location>
</feature>
<name>A0A6A2WI09_HIBSY</name>
<organism evidence="2 3">
    <name type="scientific">Hibiscus syriacus</name>
    <name type="common">Rose of Sharon</name>
    <dbReference type="NCBI Taxonomy" id="106335"/>
    <lineage>
        <taxon>Eukaryota</taxon>
        <taxon>Viridiplantae</taxon>
        <taxon>Streptophyta</taxon>
        <taxon>Embryophyta</taxon>
        <taxon>Tracheophyta</taxon>
        <taxon>Spermatophyta</taxon>
        <taxon>Magnoliopsida</taxon>
        <taxon>eudicotyledons</taxon>
        <taxon>Gunneridae</taxon>
        <taxon>Pentapetalae</taxon>
        <taxon>rosids</taxon>
        <taxon>malvids</taxon>
        <taxon>Malvales</taxon>
        <taxon>Malvaceae</taxon>
        <taxon>Malvoideae</taxon>
        <taxon>Hibiscus</taxon>
    </lineage>
</organism>
<keyword evidence="3" id="KW-1185">Reference proteome</keyword>
<dbReference type="Proteomes" id="UP000436088">
    <property type="component" value="Unassembled WGS sequence"/>
</dbReference>
<comment type="caution">
    <text evidence="2">The sequence shown here is derived from an EMBL/GenBank/DDBJ whole genome shotgun (WGS) entry which is preliminary data.</text>
</comment>
<feature type="region of interest" description="Disordered" evidence="1">
    <location>
        <begin position="61"/>
        <end position="80"/>
    </location>
</feature>
<sequence length="80" mass="9077">MQKAGTTEVPEQSAVEVKEETLLSWWAGQKEELEGRIQTLEEGMTENRGYLQRILQLVNQAAEEKDSPQSMKSQPQATEK</sequence>
<gene>
    <name evidence="2" type="ORF">F3Y22_tig00116970pilonHSYRG00224</name>
</gene>
<evidence type="ECO:0000313" key="2">
    <source>
        <dbReference type="EMBL" id="KAE8658763.1"/>
    </source>
</evidence>
<protein>
    <submittedName>
        <fullName evidence="2">Uncharacterized protein</fullName>
    </submittedName>
</protein>